<feature type="transmembrane region" description="Helical" evidence="1">
    <location>
        <begin position="25"/>
        <end position="45"/>
    </location>
</feature>
<keyword evidence="1" id="KW-0812">Transmembrane</keyword>
<keyword evidence="1" id="KW-0472">Membrane</keyword>
<gene>
    <name evidence="2" type="ORF">ET33_22090</name>
</gene>
<dbReference type="eggNOG" id="ENOG5030FNH">
    <property type="taxonomic scope" value="Bacteria"/>
</dbReference>
<dbReference type="AlphaFoldDB" id="A0A081NVX7"/>
<evidence type="ECO:0000313" key="2">
    <source>
        <dbReference type="EMBL" id="KEQ22600.1"/>
    </source>
</evidence>
<evidence type="ECO:0000256" key="1">
    <source>
        <dbReference type="SAM" id="Phobius"/>
    </source>
</evidence>
<dbReference type="EMBL" id="JNVM01000033">
    <property type="protein sequence ID" value="KEQ22600.1"/>
    <property type="molecule type" value="Genomic_DNA"/>
</dbReference>
<dbReference type="Proteomes" id="UP000028123">
    <property type="component" value="Unassembled WGS sequence"/>
</dbReference>
<sequence length="66" mass="7579">MTISYTLEEALMLNRYSLFGTTLELIVVAGVFFILFAGIVLTAWLQWGRRKKWAASVADQSKWRLP</sequence>
<name>A0A081NVX7_9BACL</name>
<organism evidence="2 3">
    <name type="scientific">Paenibacillus tyrfis</name>
    <dbReference type="NCBI Taxonomy" id="1501230"/>
    <lineage>
        <taxon>Bacteria</taxon>
        <taxon>Bacillati</taxon>
        <taxon>Bacillota</taxon>
        <taxon>Bacilli</taxon>
        <taxon>Bacillales</taxon>
        <taxon>Paenibacillaceae</taxon>
        <taxon>Paenibacillus</taxon>
    </lineage>
</organism>
<keyword evidence="1" id="KW-1133">Transmembrane helix</keyword>
<proteinExistence type="predicted"/>
<evidence type="ECO:0000313" key="3">
    <source>
        <dbReference type="Proteomes" id="UP000028123"/>
    </source>
</evidence>
<accession>A0A081NVX7</accession>
<keyword evidence="3" id="KW-1185">Reference proteome</keyword>
<reference evidence="2 3" key="1">
    <citation type="submission" date="2014-06" db="EMBL/GenBank/DDBJ databases">
        <title>Draft genome sequence of Paenibacillus sp. MSt1.</title>
        <authorList>
            <person name="Aw Y.K."/>
            <person name="Ong K.S."/>
            <person name="Gan H.M."/>
            <person name="Lee S.M."/>
        </authorList>
    </citation>
    <scope>NUCLEOTIDE SEQUENCE [LARGE SCALE GENOMIC DNA]</scope>
    <source>
        <strain evidence="2 3">MSt1</strain>
    </source>
</reference>
<protein>
    <submittedName>
        <fullName evidence="2">Uncharacterized protein</fullName>
    </submittedName>
</protein>
<comment type="caution">
    <text evidence="2">The sequence shown here is derived from an EMBL/GenBank/DDBJ whole genome shotgun (WGS) entry which is preliminary data.</text>
</comment>